<dbReference type="InterPro" id="IPR038333">
    <property type="entry name" value="T1MK-like_N_sf"/>
</dbReference>
<dbReference type="HOGENOM" id="CLU_2955108_0_0_9"/>
<dbReference type="AlphaFoldDB" id="E1PK97"/>
<gene>
    <name evidence="3" type="ordered locus">HMPREF0868_0152</name>
</gene>
<reference evidence="4" key="1">
    <citation type="submission" date="2009-12" db="EMBL/GenBank/DDBJ databases">
        <title>Sequence of Clostridiales genomosp. BVAB3 str. UPII9-5.</title>
        <authorList>
            <person name="Madupu R."/>
            <person name="Durkin A.S."/>
            <person name="Torralba M."/>
            <person name="Methe B."/>
            <person name="Sutton G.G."/>
            <person name="Strausberg R.L."/>
            <person name="Nelson K.E."/>
        </authorList>
    </citation>
    <scope>NUCLEOTIDE SEQUENCE [LARGE SCALE GENOMIC DNA]</scope>
    <source>
        <strain evidence="4">UPII9-5</strain>
    </source>
</reference>
<keyword evidence="2" id="KW-0680">Restriction system</keyword>
<protein>
    <submittedName>
        <fullName evidence="3">Uncharacterized protein</fullName>
    </submittedName>
</protein>
<organism evidence="3 4">
    <name type="scientific">Mageeibacillus indolicus (strain UPII9-5)</name>
    <name type="common">Clostridiales genomosp. BVAB3 (strain UPII9-5)</name>
    <dbReference type="NCBI Taxonomy" id="699246"/>
    <lineage>
        <taxon>Bacteria</taxon>
        <taxon>Bacillati</taxon>
        <taxon>Bacillota</taxon>
        <taxon>Clostridia</taxon>
        <taxon>Eubacteriales</taxon>
        <taxon>Oscillospiraceae</taxon>
        <taxon>Mageeibacillus</taxon>
    </lineage>
</organism>
<dbReference type="Proteomes" id="UP000008234">
    <property type="component" value="Chromosome"/>
</dbReference>
<dbReference type="KEGG" id="clo:HMPREF0868_0152"/>
<name>E1PK97_MAGIU</name>
<keyword evidence="4" id="KW-1185">Reference proteome</keyword>
<dbReference type="Gene3D" id="1.20.1260.30">
    <property type="match status" value="1"/>
</dbReference>
<accession>E1PK97</accession>
<dbReference type="STRING" id="699246.HMPREF0868_0152"/>
<proteinExistence type="inferred from homology"/>
<dbReference type="EMBL" id="CP001850">
    <property type="protein sequence ID" value="ADN43952.1"/>
    <property type="molecule type" value="Genomic_DNA"/>
</dbReference>
<dbReference type="GO" id="GO:0009307">
    <property type="term" value="P:DNA restriction-modification system"/>
    <property type="evidence" value="ECO:0007669"/>
    <property type="project" value="UniProtKB-KW"/>
</dbReference>
<sequence>MAVKKSELYSILWEACNKLRGGVEPSRYKDYVLVLYVSFNNPDELGKGKELVDKVSGLY</sequence>
<comment type="similarity">
    <text evidence="1">Belongs to the N(4)/N(6)-methyltransferase family.</text>
</comment>
<dbReference type="eggNOG" id="COG0286">
    <property type="taxonomic scope" value="Bacteria"/>
</dbReference>
<evidence type="ECO:0000256" key="2">
    <source>
        <dbReference type="ARBA" id="ARBA00022747"/>
    </source>
</evidence>
<dbReference type="RefSeq" id="WP_012994127.1">
    <property type="nucleotide sequence ID" value="NC_013895.2"/>
</dbReference>
<evidence type="ECO:0000313" key="4">
    <source>
        <dbReference type="Proteomes" id="UP000008234"/>
    </source>
</evidence>
<evidence type="ECO:0000313" key="3">
    <source>
        <dbReference type="EMBL" id="ADN43952.1"/>
    </source>
</evidence>
<evidence type="ECO:0000256" key="1">
    <source>
        <dbReference type="ARBA" id="ARBA00006594"/>
    </source>
</evidence>